<dbReference type="Gene3D" id="3.90.76.10">
    <property type="entry name" value="Dipeptide-binding Protein, Domain 1"/>
    <property type="match status" value="1"/>
</dbReference>
<dbReference type="AlphaFoldDB" id="A0A537LIF7"/>
<evidence type="ECO:0000256" key="1">
    <source>
        <dbReference type="ARBA" id="ARBA00005695"/>
    </source>
</evidence>
<dbReference type="InterPro" id="IPR030678">
    <property type="entry name" value="Peptide/Ni-bd"/>
</dbReference>
<protein>
    <recommendedName>
        <fullName evidence="4">Solute-binding protein family 5 domain-containing protein</fullName>
    </recommendedName>
</protein>
<dbReference type="Pfam" id="PF00496">
    <property type="entry name" value="SBP_bac_5"/>
    <property type="match status" value="1"/>
</dbReference>
<dbReference type="PIRSF" id="PIRSF002741">
    <property type="entry name" value="MppA"/>
    <property type="match status" value="1"/>
</dbReference>
<dbReference type="PANTHER" id="PTHR30290:SF9">
    <property type="entry name" value="OLIGOPEPTIDE-BINDING PROTEIN APPA"/>
    <property type="match status" value="1"/>
</dbReference>
<sequence length="515" mass="56633">MTRGRLPTAAVFAVLFAGGLTPLTGDAQAPSTLTVIQSAAVTSLDQAEPQVFPAHPAGDDAAFLVYDGLVRFNEQLTLVPQLATSWTVASDGRTWTFKIRGGVAFQDGSPLTAQAVVANFKRAVDRPTDQSTRPLWDPVESVSAPDAATVQIVTKEPHGALLYTLADGSALIASPQAVDTWGAQYKVHPAGTGPYQVNSWDAGTQLEMLRTPRFWGDRPGFDRIVFRNIPDPGLRVAMIRSAQAQVAEGIPPGSVDDLQRVPGLTVIVKPALRTFGMAINLNRPVLQDVRVRQALNYAVNKELIVKALFRGNAMVLHSPLAPQASGYADVGPWPYDPPKARALLEGAGWTPAPPIGVRVRDGKRLELTLLTPKGAFPRDVEVVETLADYLRNVGFEVHFLYVEAAGFWDHLLISPDRYAWDLVFFGYRSNPDRQHRPRAWNFTWYANPQVDAWLTQGSRAIDPRTRAAAYARVERRVWDDVPYLWLYAENVIVATRNVRGVEVLPTEVTILRSAH</sequence>
<dbReference type="GO" id="GO:0015833">
    <property type="term" value="P:peptide transport"/>
    <property type="evidence" value="ECO:0007669"/>
    <property type="project" value="TreeGrafter"/>
</dbReference>
<organism evidence="5 6">
    <name type="scientific">Candidatus Segetimicrobium genomatis</name>
    <dbReference type="NCBI Taxonomy" id="2569760"/>
    <lineage>
        <taxon>Bacteria</taxon>
        <taxon>Bacillati</taxon>
        <taxon>Candidatus Sysuimicrobiota</taxon>
        <taxon>Candidatus Sysuimicrobiia</taxon>
        <taxon>Candidatus Sysuimicrobiales</taxon>
        <taxon>Candidatus Segetimicrobiaceae</taxon>
        <taxon>Candidatus Segetimicrobium</taxon>
    </lineage>
</organism>
<dbReference type="InterPro" id="IPR000914">
    <property type="entry name" value="SBP_5_dom"/>
</dbReference>
<comment type="similarity">
    <text evidence="1">Belongs to the bacterial solute-binding protein 5 family.</text>
</comment>
<dbReference type="SUPFAM" id="SSF53850">
    <property type="entry name" value="Periplasmic binding protein-like II"/>
    <property type="match status" value="1"/>
</dbReference>
<dbReference type="EMBL" id="VBAM01000449">
    <property type="protein sequence ID" value="TMJ07799.1"/>
    <property type="molecule type" value="Genomic_DNA"/>
</dbReference>
<gene>
    <name evidence="5" type="ORF">E6H02_10905</name>
</gene>
<name>A0A537LIF7_9BACT</name>
<evidence type="ECO:0000256" key="2">
    <source>
        <dbReference type="ARBA" id="ARBA00022448"/>
    </source>
</evidence>
<dbReference type="GO" id="GO:0042597">
    <property type="term" value="C:periplasmic space"/>
    <property type="evidence" value="ECO:0007669"/>
    <property type="project" value="UniProtKB-ARBA"/>
</dbReference>
<evidence type="ECO:0000313" key="5">
    <source>
        <dbReference type="EMBL" id="TMJ07799.1"/>
    </source>
</evidence>
<evidence type="ECO:0000256" key="3">
    <source>
        <dbReference type="ARBA" id="ARBA00022729"/>
    </source>
</evidence>
<proteinExistence type="inferred from homology"/>
<dbReference type="Gene3D" id="3.40.190.10">
    <property type="entry name" value="Periplasmic binding protein-like II"/>
    <property type="match status" value="1"/>
</dbReference>
<evidence type="ECO:0000259" key="4">
    <source>
        <dbReference type="Pfam" id="PF00496"/>
    </source>
</evidence>
<dbReference type="PANTHER" id="PTHR30290">
    <property type="entry name" value="PERIPLASMIC BINDING COMPONENT OF ABC TRANSPORTER"/>
    <property type="match status" value="1"/>
</dbReference>
<dbReference type="GO" id="GO:0043190">
    <property type="term" value="C:ATP-binding cassette (ABC) transporter complex"/>
    <property type="evidence" value="ECO:0007669"/>
    <property type="project" value="InterPro"/>
</dbReference>
<dbReference type="Proteomes" id="UP000320393">
    <property type="component" value="Unassembled WGS sequence"/>
</dbReference>
<accession>A0A537LIF7</accession>
<feature type="non-terminal residue" evidence="5">
    <location>
        <position position="515"/>
    </location>
</feature>
<dbReference type="Gene3D" id="3.10.105.10">
    <property type="entry name" value="Dipeptide-binding Protein, Domain 3"/>
    <property type="match status" value="1"/>
</dbReference>
<dbReference type="GO" id="GO:1904680">
    <property type="term" value="F:peptide transmembrane transporter activity"/>
    <property type="evidence" value="ECO:0007669"/>
    <property type="project" value="TreeGrafter"/>
</dbReference>
<evidence type="ECO:0000313" key="6">
    <source>
        <dbReference type="Proteomes" id="UP000320393"/>
    </source>
</evidence>
<dbReference type="InterPro" id="IPR039424">
    <property type="entry name" value="SBP_5"/>
</dbReference>
<reference evidence="5 6" key="1">
    <citation type="journal article" date="2019" name="Nat. Microbiol.">
        <title>Mediterranean grassland soil C-N compound turnover is dependent on rainfall and depth, and is mediated by genomically divergent microorganisms.</title>
        <authorList>
            <person name="Diamond S."/>
            <person name="Andeer P.F."/>
            <person name="Li Z."/>
            <person name="Crits-Christoph A."/>
            <person name="Burstein D."/>
            <person name="Anantharaman K."/>
            <person name="Lane K.R."/>
            <person name="Thomas B.C."/>
            <person name="Pan C."/>
            <person name="Northen T.R."/>
            <person name="Banfield J.F."/>
        </authorList>
    </citation>
    <scope>NUCLEOTIDE SEQUENCE [LARGE SCALE GENOMIC DNA]</scope>
    <source>
        <strain evidence="5">NP_5</strain>
    </source>
</reference>
<keyword evidence="2" id="KW-0813">Transport</keyword>
<comment type="caution">
    <text evidence="5">The sequence shown here is derived from an EMBL/GenBank/DDBJ whole genome shotgun (WGS) entry which is preliminary data.</text>
</comment>
<keyword evidence="3" id="KW-0732">Signal</keyword>
<feature type="domain" description="Solute-binding protein family 5" evidence="4">
    <location>
        <begin position="77"/>
        <end position="428"/>
    </location>
</feature>